<evidence type="ECO:0000259" key="3">
    <source>
        <dbReference type="PROSITE" id="PS50977"/>
    </source>
</evidence>
<protein>
    <submittedName>
        <fullName evidence="4">Transcriptional regulator, TetR family</fullName>
    </submittedName>
</protein>
<dbReference type="AlphaFoldDB" id="A0A1W1WDA7"/>
<organism evidence="4 5">
    <name type="scientific">Sulfobacillus thermosulfidooxidans (strain DSM 9293 / VKM B-1269 / AT-1)</name>
    <dbReference type="NCBI Taxonomy" id="929705"/>
    <lineage>
        <taxon>Bacteria</taxon>
        <taxon>Bacillati</taxon>
        <taxon>Bacillota</taxon>
        <taxon>Clostridia</taxon>
        <taxon>Eubacteriales</taxon>
        <taxon>Clostridiales Family XVII. Incertae Sedis</taxon>
        <taxon>Sulfobacillus</taxon>
    </lineage>
</organism>
<feature type="domain" description="HTH tetR-type" evidence="3">
    <location>
        <begin position="4"/>
        <end position="64"/>
    </location>
</feature>
<dbReference type="InterPro" id="IPR009057">
    <property type="entry name" value="Homeodomain-like_sf"/>
</dbReference>
<dbReference type="PRINTS" id="PR00455">
    <property type="entry name" value="HTHTETR"/>
</dbReference>
<evidence type="ECO:0000256" key="1">
    <source>
        <dbReference type="ARBA" id="ARBA00023125"/>
    </source>
</evidence>
<dbReference type="EMBL" id="FWWY01000001">
    <property type="protein sequence ID" value="SMC04267.1"/>
    <property type="molecule type" value="Genomic_DNA"/>
</dbReference>
<dbReference type="PROSITE" id="PS50977">
    <property type="entry name" value="HTH_TETR_2"/>
    <property type="match status" value="1"/>
</dbReference>
<dbReference type="PANTHER" id="PTHR30055:SF226">
    <property type="entry name" value="HTH-TYPE TRANSCRIPTIONAL REGULATOR PKSA"/>
    <property type="match status" value="1"/>
</dbReference>
<dbReference type="GO" id="GO:0000976">
    <property type="term" value="F:transcription cis-regulatory region binding"/>
    <property type="evidence" value="ECO:0007669"/>
    <property type="project" value="TreeGrafter"/>
</dbReference>
<dbReference type="RefSeq" id="WP_020375566.1">
    <property type="nucleotide sequence ID" value="NZ_FWWY01000001.1"/>
</dbReference>
<proteinExistence type="predicted"/>
<feature type="DNA-binding region" description="H-T-H motif" evidence="2">
    <location>
        <begin position="27"/>
        <end position="46"/>
    </location>
</feature>
<dbReference type="Proteomes" id="UP000192660">
    <property type="component" value="Unassembled WGS sequence"/>
</dbReference>
<dbReference type="PANTHER" id="PTHR30055">
    <property type="entry name" value="HTH-TYPE TRANSCRIPTIONAL REGULATOR RUTR"/>
    <property type="match status" value="1"/>
</dbReference>
<dbReference type="STRING" id="28034.BFX07_01620"/>
<dbReference type="InterPro" id="IPR050109">
    <property type="entry name" value="HTH-type_TetR-like_transc_reg"/>
</dbReference>
<sequence length="176" mass="20228">MAKPNARDAILSAALQEFADMGYDRATVDSIAQRSHVAKGSVYYHFASKEAMWIALFESRAQRLRQITESVLKENGSLENMLCRWIDFFWDEKDFLGLFLSEAWRDHEREKLVGEFLDQLLEPVAAFIPEPYRHKEWLAYALFGAIAVPTLHALKSGSQDKDSLYQIAHVIVSRFT</sequence>
<accession>A0A1W1WDA7</accession>
<dbReference type="PROSITE" id="PS01081">
    <property type="entry name" value="HTH_TETR_1"/>
    <property type="match status" value="1"/>
</dbReference>
<dbReference type="InterPro" id="IPR023772">
    <property type="entry name" value="DNA-bd_HTH_TetR-type_CS"/>
</dbReference>
<gene>
    <name evidence="4" type="ORF">SAMN00768000_1552</name>
</gene>
<evidence type="ECO:0000256" key="2">
    <source>
        <dbReference type="PROSITE-ProRule" id="PRU00335"/>
    </source>
</evidence>
<reference evidence="5" key="1">
    <citation type="submission" date="2017-04" db="EMBL/GenBank/DDBJ databases">
        <authorList>
            <person name="Varghese N."/>
            <person name="Submissions S."/>
        </authorList>
    </citation>
    <scope>NUCLEOTIDE SEQUENCE [LARGE SCALE GENOMIC DNA]</scope>
    <source>
        <strain evidence="5">DSM 9293</strain>
    </source>
</reference>
<dbReference type="Gene3D" id="1.10.357.10">
    <property type="entry name" value="Tetracycline Repressor, domain 2"/>
    <property type="match status" value="1"/>
</dbReference>
<evidence type="ECO:0000313" key="4">
    <source>
        <dbReference type="EMBL" id="SMC04267.1"/>
    </source>
</evidence>
<evidence type="ECO:0000313" key="5">
    <source>
        <dbReference type="Proteomes" id="UP000192660"/>
    </source>
</evidence>
<keyword evidence="5" id="KW-1185">Reference proteome</keyword>
<name>A0A1W1WDA7_SULTA</name>
<dbReference type="GO" id="GO:0003700">
    <property type="term" value="F:DNA-binding transcription factor activity"/>
    <property type="evidence" value="ECO:0007669"/>
    <property type="project" value="TreeGrafter"/>
</dbReference>
<dbReference type="SUPFAM" id="SSF46689">
    <property type="entry name" value="Homeodomain-like"/>
    <property type="match status" value="1"/>
</dbReference>
<keyword evidence="1 2" id="KW-0238">DNA-binding</keyword>
<dbReference type="Pfam" id="PF00440">
    <property type="entry name" value="TetR_N"/>
    <property type="match status" value="1"/>
</dbReference>
<dbReference type="InterPro" id="IPR001647">
    <property type="entry name" value="HTH_TetR"/>
</dbReference>